<proteinExistence type="predicted"/>
<keyword evidence="1" id="KW-0732">Signal</keyword>
<feature type="chain" id="PRO_5045828265" description="Secreted protein" evidence="1">
    <location>
        <begin position="26"/>
        <end position="165"/>
    </location>
</feature>
<feature type="signal peptide" evidence="1">
    <location>
        <begin position="1"/>
        <end position="25"/>
    </location>
</feature>
<reference evidence="2 3" key="1">
    <citation type="journal article" date="2019" name="Int. J. Syst. Evol. Microbiol.">
        <title>The Global Catalogue of Microorganisms (GCM) 10K type strain sequencing project: providing services to taxonomists for standard genome sequencing and annotation.</title>
        <authorList>
            <consortium name="The Broad Institute Genomics Platform"/>
            <consortium name="The Broad Institute Genome Sequencing Center for Infectious Disease"/>
            <person name="Wu L."/>
            <person name="Ma J."/>
        </authorList>
    </citation>
    <scope>NUCLEOTIDE SEQUENCE [LARGE SCALE GENOMIC DNA]</scope>
    <source>
        <strain evidence="2 3">JCM 16374</strain>
    </source>
</reference>
<accession>A0ABN3SXK6</accession>
<comment type="caution">
    <text evidence="2">The sequence shown here is derived from an EMBL/GenBank/DDBJ whole genome shotgun (WGS) entry which is preliminary data.</text>
</comment>
<organism evidence="2 3">
    <name type="scientific">Streptomyces lunalinharesii</name>
    <dbReference type="NCBI Taxonomy" id="333384"/>
    <lineage>
        <taxon>Bacteria</taxon>
        <taxon>Bacillati</taxon>
        <taxon>Actinomycetota</taxon>
        <taxon>Actinomycetes</taxon>
        <taxon>Kitasatosporales</taxon>
        <taxon>Streptomycetaceae</taxon>
        <taxon>Streptomyces</taxon>
    </lineage>
</organism>
<protein>
    <recommendedName>
        <fullName evidence="4">Secreted protein</fullName>
    </recommendedName>
</protein>
<gene>
    <name evidence="2" type="ORF">GCM10009864_72320</name>
</gene>
<keyword evidence="3" id="KW-1185">Reference proteome</keyword>
<dbReference type="RefSeq" id="WP_344583713.1">
    <property type="nucleotide sequence ID" value="NZ_BAAARK010000043.1"/>
</dbReference>
<evidence type="ECO:0000256" key="1">
    <source>
        <dbReference type="SAM" id="SignalP"/>
    </source>
</evidence>
<evidence type="ECO:0000313" key="3">
    <source>
        <dbReference type="Proteomes" id="UP001500994"/>
    </source>
</evidence>
<dbReference type="Proteomes" id="UP001500994">
    <property type="component" value="Unassembled WGS sequence"/>
</dbReference>
<sequence>MKMPRRLLTFTLAGGALLLTGAASAAVPQTTASPTAQADDQMPSAVENFSYPNAAQILAEKNLKLKRGDGHITLAECGSSPDLLKFIGRNRDDFCFRVTGSKGYLSLEVPAVTGVQTKGHTAHVEMTVDDTTKSYDIGKNKWQGIGESTDPTGRDHVLVEIVTGK</sequence>
<name>A0ABN3SXK6_9ACTN</name>
<evidence type="ECO:0000313" key="2">
    <source>
        <dbReference type="EMBL" id="GAA2688019.1"/>
    </source>
</evidence>
<evidence type="ECO:0008006" key="4">
    <source>
        <dbReference type="Google" id="ProtNLM"/>
    </source>
</evidence>
<dbReference type="EMBL" id="BAAARK010000043">
    <property type="protein sequence ID" value="GAA2688019.1"/>
    <property type="molecule type" value="Genomic_DNA"/>
</dbReference>